<comment type="caution">
    <text evidence="4">The sequence shown here is derived from an EMBL/GenBank/DDBJ whole genome shotgun (WGS) entry which is preliminary data.</text>
</comment>
<protein>
    <submittedName>
        <fullName evidence="4">Carbohydrate kinase family protein</fullName>
        <ecNumber evidence="4">2.7.1.-</ecNumber>
    </submittedName>
</protein>
<evidence type="ECO:0000256" key="2">
    <source>
        <dbReference type="ARBA" id="ARBA00022777"/>
    </source>
</evidence>
<dbReference type="InterPro" id="IPR052562">
    <property type="entry name" value="Ketohexokinase-related"/>
</dbReference>
<dbReference type="EC" id="2.7.1.-" evidence="4"/>
<reference evidence="5" key="1">
    <citation type="journal article" date="2019" name="Int. J. Syst. Evol. Microbiol.">
        <title>The Global Catalogue of Microorganisms (GCM) 10K type strain sequencing project: providing services to taxonomists for standard genome sequencing and annotation.</title>
        <authorList>
            <consortium name="The Broad Institute Genomics Platform"/>
            <consortium name="The Broad Institute Genome Sequencing Center for Infectious Disease"/>
            <person name="Wu L."/>
            <person name="Ma J."/>
        </authorList>
    </citation>
    <scope>NUCLEOTIDE SEQUENCE [LARGE SCALE GENOMIC DNA]</scope>
    <source>
        <strain evidence="5">JCM 4087</strain>
    </source>
</reference>
<dbReference type="InterPro" id="IPR029056">
    <property type="entry name" value="Ribokinase-like"/>
</dbReference>
<dbReference type="Gene3D" id="3.40.1190.20">
    <property type="match status" value="1"/>
</dbReference>
<dbReference type="PANTHER" id="PTHR42774:SF3">
    <property type="entry name" value="KETOHEXOKINASE"/>
    <property type="match status" value="1"/>
</dbReference>
<evidence type="ECO:0000313" key="5">
    <source>
        <dbReference type="Proteomes" id="UP001596091"/>
    </source>
</evidence>
<keyword evidence="2 4" id="KW-0418">Kinase</keyword>
<dbReference type="InterPro" id="IPR002173">
    <property type="entry name" value="Carboh/pur_kinase_PfkB_CS"/>
</dbReference>
<gene>
    <name evidence="4" type="ORF">ACFPT7_14725</name>
</gene>
<dbReference type="EMBL" id="JBHSPH010000005">
    <property type="protein sequence ID" value="MFC5863558.1"/>
    <property type="molecule type" value="Genomic_DNA"/>
</dbReference>
<dbReference type="Proteomes" id="UP001596091">
    <property type="component" value="Unassembled WGS sequence"/>
</dbReference>
<dbReference type="InterPro" id="IPR011611">
    <property type="entry name" value="PfkB_dom"/>
</dbReference>
<organism evidence="4 5">
    <name type="scientific">Acidicapsa dinghuensis</name>
    <dbReference type="NCBI Taxonomy" id="2218256"/>
    <lineage>
        <taxon>Bacteria</taxon>
        <taxon>Pseudomonadati</taxon>
        <taxon>Acidobacteriota</taxon>
        <taxon>Terriglobia</taxon>
        <taxon>Terriglobales</taxon>
        <taxon>Acidobacteriaceae</taxon>
        <taxon>Acidicapsa</taxon>
    </lineage>
</organism>
<dbReference type="Pfam" id="PF00294">
    <property type="entry name" value="PfkB"/>
    <property type="match status" value="1"/>
</dbReference>
<dbReference type="SUPFAM" id="SSF53613">
    <property type="entry name" value="Ribokinase-like"/>
    <property type="match status" value="1"/>
</dbReference>
<proteinExistence type="predicted"/>
<accession>A0ABW1EJI0</accession>
<evidence type="ECO:0000313" key="4">
    <source>
        <dbReference type="EMBL" id="MFC5863558.1"/>
    </source>
</evidence>
<keyword evidence="5" id="KW-1185">Reference proteome</keyword>
<evidence type="ECO:0000256" key="1">
    <source>
        <dbReference type="ARBA" id="ARBA00022679"/>
    </source>
</evidence>
<keyword evidence="1 4" id="KW-0808">Transferase</keyword>
<dbReference type="PROSITE" id="PS00584">
    <property type="entry name" value="PFKB_KINASES_2"/>
    <property type="match status" value="1"/>
</dbReference>
<name>A0ABW1EJI0_9BACT</name>
<feature type="domain" description="Carbohydrate kinase PfkB" evidence="3">
    <location>
        <begin position="41"/>
        <end position="309"/>
    </location>
</feature>
<evidence type="ECO:0000259" key="3">
    <source>
        <dbReference type="Pfam" id="PF00294"/>
    </source>
</evidence>
<dbReference type="RefSeq" id="WP_263340239.1">
    <property type="nucleotide sequence ID" value="NZ_JAGSYH010000005.1"/>
</dbReference>
<sequence>MTYSPQNGHGDAGKAQHNGANSALETVDLVGVGLNATDTLIHLERLPERGSKMVYTSETILPGGQVASTVVACQHWGLRTRYVGKLGDDAAGALHKDAFAREGVETQLVVVPDGVSPQSLILVDKTGERTVLNRKDERLVLRPEDLRREWVVKARALHVDGQDTAAATLAATWAHEAGVPVVADLDVRFEGVEDLLAKVDYLIVSRDFPLQMTGEADLETALKRMHTAYGATLTAATLGEDGVLAWDGREFHYAAAYRVPVEDTTGAGDIFHAGFIYGLLREWPMQRRLDFACAAAALNCMKAGARGGIESVEAIEELMATGERYESSLHGALQTRN</sequence>
<dbReference type="PANTHER" id="PTHR42774">
    <property type="entry name" value="PHOSPHOTRANSFERASE SYSTEM TRANSPORT PROTEIN"/>
    <property type="match status" value="1"/>
</dbReference>
<dbReference type="GO" id="GO:0016301">
    <property type="term" value="F:kinase activity"/>
    <property type="evidence" value="ECO:0007669"/>
    <property type="project" value="UniProtKB-KW"/>
</dbReference>